<keyword evidence="7 11" id="KW-0630">Potassium</keyword>
<dbReference type="NCBIfam" id="NF001454">
    <property type="entry name" value="PRK00315.1"/>
    <property type="match status" value="1"/>
</dbReference>
<dbReference type="GO" id="GO:0005524">
    <property type="term" value="F:ATP binding"/>
    <property type="evidence" value="ECO:0007669"/>
    <property type="project" value="UniProtKB-UniRule"/>
</dbReference>
<proteinExistence type="inferred from homology"/>
<keyword evidence="10 11" id="KW-0472">Membrane</keyword>
<dbReference type="NCBIfam" id="TIGR00681">
    <property type="entry name" value="kdpC"/>
    <property type="match status" value="1"/>
</dbReference>
<organism evidence="13 14">
    <name type="scientific">Methylosinus trichosporium (strain ATCC 35070 / NCIMB 11131 / UNIQEM 75 / OB3b)</name>
    <dbReference type="NCBI Taxonomy" id="595536"/>
    <lineage>
        <taxon>Bacteria</taxon>
        <taxon>Pseudomonadati</taxon>
        <taxon>Pseudomonadota</taxon>
        <taxon>Alphaproteobacteria</taxon>
        <taxon>Hyphomicrobiales</taxon>
        <taxon>Methylocystaceae</taxon>
        <taxon>Methylosinus</taxon>
    </lineage>
</organism>
<keyword evidence="4 11" id="KW-0812">Transmembrane</keyword>
<dbReference type="GO" id="GO:0005886">
    <property type="term" value="C:plasma membrane"/>
    <property type="evidence" value="ECO:0007669"/>
    <property type="project" value="UniProtKB-SubCell"/>
</dbReference>
<dbReference type="Proteomes" id="UP000230709">
    <property type="component" value="Chromosome"/>
</dbReference>
<dbReference type="Pfam" id="PF02669">
    <property type="entry name" value="KdpC"/>
    <property type="match status" value="1"/>
</dbReference>
<dbReference type="AlphaFoldDB" id="A0A2D2CZV7"/>
<keyword evidence="8 11" id="KW-1133">Transmembrane helix</keyword>
<evidence type="ECO:0000256" key="12">
    <source>
        <dbReference type="SAM" id="MobiDB-lite"/>
    </source>
</evidence>
<evidence type="ECO:0000256" key="7">
    <source>
        <dbReference type="ARBA" id="ARBA00022958"/>
    </source>
</evidence>
<keyword evidence="9 11" id="KW-0406">Ion transport</keyword>
<dbReference type="EMBL" id="CP023737">
    <property type="protein sequence ID" value="ATQ68280.1"/>
    <property type="molecule type" value="Genomic_DNA"/>
</dbReference>
<keyword evidence="14" id="KW-1185">Reference proteome</keyword>
<dbReference type="HAMAP" id="MF_00276">
    <property type="entry name" value="KdpC"/>
    <property type="match status" value="1"/>
</dbReference>
<comment type="function">
    <text evidence="11">Part of the high-affinity ATP-driven potassium transport (or Kdp) system, which catalyzes the hydrolysis of ATP coupled with the electrogenic transport of potassium into the cytoplasm. This subunit acts as a catalytic chaperone that increases the ATP-binding affinity of the ATP-hydrolyzing subunit KdpB by the formation of a transient KdpB/KdpC/ATP ternary complex.</text>
</comment>
<dbReference type="GO" id="GO:0008556">
    <property type="term" value="F:P-type potassium transmembrane transporter activity"/>
    <property type="evidence" value="ECO:0007669"/>
    <property type="project" value="InterPro"/>
</dbReference>
<comment type="similarity">
    <text evidence="11">Belongs to the KdpC family.</text>
</comment>
<comment type="subunit">
    <text evidence="11">The system is composed of three essential subunits: KdpA, KdpB and KdpC.</text>
</comment>
<dbReference type="PANTHER" id="PTHR30042:SF2">
    <property type="entry name" value="POTASSIUM-TRANSPORTING ATPASE KDPC SUBUNIT"/>
    <property type="match status" value="1"/>
</dbReference>
<dbReference type="InterPro" id="IPR003820">
    <property type="entry name" value="KdpC"/>
</dbReference>
<comment type="subcellular location">
    <subcellularLocation>
        <location evidence="11">Cell membrane</location>
        <topology evidence="11">Single-pass membrane protein</topology>
    </subcellularLocation>
</comment>
<evidence type="ECO:0000256" key="3">
    <source>
        <dbReference type="ARBA" id="ARBA00022538"/>
    </source>
</evidence>
<name>A0A2D2CZV7_METT3</name>
<evidence type="ECO:0000256" key="5">
    <source>
        <dbReference type="ARBA" id="ARBA00022741"/>
    </source>
</evidence>
<feature type="region of interest" description="Disordered" evidence="12">
    <location>
        <begin position="71"/>
        <end position="94"/>
    </location>
</feature>
<dbReference type="RefSeq" id="WP_003609973.1">
    <property type="nucleotide sequence ID" value="NZ_ADVE02000001.1"/>
</dbReference>
<evidence type="ECO:0000256" key="6">
    <source>
        <dbReference type="ARBA" id="ARBA00022840"/>
    </source>
</evidence>
<sequence length="199" mass="20722">MLAQLRPAIVMIALFSLLTGLAYPLAITAIAQLAFKDNANGSLIERDGVTIGSRLIGQNFTSARYFHGRPSATVAPDPEDSSKTIDAPYNAANSGGSNLGPTSKKLVDRVDAAIEAEFAAGRIDVVAADAATASASGLDPHISPQFALAQAPAVAAARKLTPARVQALVEARIEQRVAGVIGEPRVNVLELNLALDELR</sequence>
<dbReference type="STRING" id="595536.GCA_000178815_03038"/>
<gene>
    <name evidence="11" type="primary">kdpC</name>
    <name evidence="13" type="ORF">CQW49_10630</name>
</gene>
<dbReference type="PIRSF" id="PIRSF001296">
    <property type="entry name" value="K_ATPase_KdpC"/>
    <property type="match status" value="1"/>
</dbReference>
<evidence type="ECO:0000256" key="4">
    <source>
        <dbReference type="ARBA" id="ARBA00022692"/>
    </source>
</evidence>
<keyword evidence="1 11" id="KW-0813">Transport</keyword>
<dbReference type="PANTHER" id="PTHR30042">
    <property type="entry name" value="POTASSIUM-TRANSPORTING ATPASE C CHAIN"/>
    <property type="match status" value="1"/>
</dbReference>
<evidence type="ECO:0000256" key="8">
    <source>
        <dbReference type="ARBA" id="ARBA00022989"/>
    </source>
</evidence>
<evidence type="ECO:0000256" key="2">
    <source>
        <dbReference type="ARBA" id="ARBA00022475"/>
    </source>
</evidence>
<evidence type="ECO:0000256" key="9">
    <source>
        <dbReference type="ARBA" id="ARBA00023065"/>
    </source>
</evidence>
<evidence type="ECO:0000313" key="13">
    <source>
        <dbReference type="EMBL" id="ATQ68280.1"/>
    </source>
</evidence>
<dbReference type="KEGG" id="mtw:CQW49_10630"/>
<evidence type="ECO:0000256" key="1">
    <source>
        <dbReference type="ARBA" id="ARBA00022448"/>
    </source>
</evidence>
<evidence type="ECO:0000256" key="11">
    <source>
        <dbReference type="HAMAP-Rule" id="MF_00276"/>
    </source>
</evidence>
<keyword evidence="3 11" id="KW-0633">Potassium transport</keyword>
<keyword evidence="2 11" id="KW-1003">Cell membrane</keyword>
<accession>A0A2D2CZV7</accession>
<keyword evidence="6 11" id="KW-0067">ATP-binding</keyword>
<protein>
    <recommendedName>
        <fullName evidence="11">Potassium-transporting ATPase KdpC subunit</fullName>
    </recommendedName>
    <alternativeName>
        <fullName evidence="11">ATP phosphohydrolase [potassium-transporting] C chain</fullName>
    </alternativeName>
    <alternativeName>
        <fullName evidence="11">Potassium-binding and translocating subunit C</fullName>
    </alternativeName>
    <alternativeName>
        <fullName evidence="11">Potassium-translocating ATPase C chain</fullName>
    </alternativeName>
</protein>
<keyword evidence="5 11" id="KW-0547">Nucleotide-binding</keyword>
<reference evidence="14" key="1">
    <citation type="submission" date="2017-10" db="EMBL/GenBank/DDBJ databases">
        <title>Completed PacBio SMRT sequence of Methylosinus trichosporium OB3b reveals presence of a third large plasmid.</title>
        <authorList>
            <person name="Charles T.C."/>
            <person name="Lynch M.D.J."/>
            <person name="Heil J.R."/>
            <person name="Cheng J."/>
        </authorList>
    </citation>
    <scope>NUCLEOTIDE SEQUENCE [LARGE SCALE GENOMIC DNA]</scope>
    <source>
        <strain evidence="14">OB3b</strain>
    </source>
</reference>
<evidence type="ECO:0000313" key="14">
    <source>
        <dbReference type="Proteomes" id="UP000230709"/>
    </source>
</evidence>
<evidence type="ECO:0000256" key="10">
    <source>
        <dbReference type="ARBA" id="ARBA00023136"/>
    </source>
</evidence>